<accession>A0ABQ7BLR3</accession>
<evidence type="ECO:0000313" key="3">
    <source>
        <dbReference type="Proteomes" id="UP000266723"/>
    </source>
</evidence>
<comment type="caution">
    <text evidence="2">The sequence shown here is derived from an EMBL/GenBank/DDBJ whole genome shotgun (WGS) entry which is preliminary data.</text>
</comment>
<name>A0ABQ7BLR3_BRACR</name>
<protein>
    <submittedName>
        <fullName evidence="2">Uncharacterized protein</fullName>
    </submittedName>
</protein>
<organism evidence="2 3">
    <name type="scientific">Brassica cretica</name>
    <name type="common">Mustard</name>
    <dbReference type="NCBI Taxonomy" id="69181"/>
    <lineage>
        <taxon>Eukaryota</taxon>
        <taxon>Viridiplantae</taxon>
        <taxon>Streptophyta</taxon>
        <taxon>Embryophyta</taxon>
        <taxon>Tracheophyta</taxon>
        <taxon>Spermatophyta</taxon>
        <taxon>Magnoliopsida</taxon>
        <taxon>eudicotyledons</taxon>
        <taxon>Gunneridae</taxon>
        <taxon>Pentapetalae</taxon>
        <taxon>rosids</taxon>
        <taxon>malvids</taxon>
        <taxon>Brassicales</taxon>
        <taxon>Brassicaceae</taxon>
        <taxon>Brassiceae</taxon>
        <taxon>Brassica</taxon>
    </lineage>
</organism>
<evidence type="ECO:0000313" key="2">
    <source>
        <dbReference type="EMBL" id="KAF3533234.1"/>
    </source>
</evidence>
<feature type="region of interest" description="Disordered" evidence="1">
    <location>
        <begin position="337"/>
        <end position="358"/>
    </location>
</feature>
<sequence length="358" mass="40089">MHLFVSYRCFEGAQSLRNDRTVLVLSRFVATKLGFELGRYVATEPYACLVATLQLSLYAFLDFELTALIQEEKFLSLVSGFDSDCDVDPDPSFREIMKDVEFFGNTVLSVLTLVLHTSRTAFGCTNRNRGYPAIYIHFALIFSERPSRAYAWLLRSDRAWLVRGRFGYVFVAFGQSVFSGSIEIGTRFYRKALFLLLLLLFLSGIHPASHGHGLIGTDQAPPHTVALQVAGHSLSLLSQDFFRAFPRKYHAQKSIPRYVFIERGTGNCSGRSVTNDWPRTCHLSPCTFSLKTAQNRSHNRPTAPLAVPTRKPTPPGLSLIAWFSQDRTWAHRPTRTIATARSPLGPGHTGPDQNTPPS</sequence>
<gene>
    <name evidence="2" type="ORF">DY000_02040201</name>
</gene>
<proteinExistence type="predicted"/>
<reference evidence="2 3" key="1">
    <citation type="journal article" date="2020" name="BMC Genomics">
        <title>Intraspecific diversification of the crop wild relative Brassica cretica Lam. using demographic model selection.</title>
        <authorList>
            <person name="Kioukis A."/>
            <person name="Michalopoulou V.A."/>
            <person name="Briers L."/>
            <person name="Pirintsos S."/>
            <person name="Studholme D.J."/>
            <person name="Pavlidis P."/>
            <person name="Sarris P.F."/>
        </authorList>
    </citation>
    <scope>NUCLEOTIDE SEQUENCE [LARGE SCALE GENOMIC DNA]</scope>
    <source>
        <strain evidence="3">cv. PFS-1207/04</strain>
    </source>
</reference>
<dbReference type="Proteomes" id="UP000266723">
    <property type="component" value="Unassembled WGS sequence"/>
</dbReference>
<evidence type="ECO:0000256" key="1">
    <source>
        <dbReference type="SAM" id="MobiDB-lite"/>
    </source>
</evidence>
<keyword evidence="3" id="KW-1185">Reference proteome</keyword>
<dbReference type="EMBL" id="QGKV02001507">
    <property type="protein sequence ID" value="KAF3533234.1"/>
    <property type="molecule type" value="Genomic_DNA"/>
</dbReference>